<evidence type="ECO:0000313" key="3">
    <source>
        <dbReference type="Proteomes" id="UP000239590"/>
    </source>
</evidence>
<dbReference type="OrthoDB" id="9804872at2"/>
<comment type="caution">
    <text evidence="2">The sequence shown here is derived from an EMBL/GenBank/DDBJ whole genome shotgun (WGS) entry which is preliminary data.</text>
</comment>
<keyword evidence="3" id="KW-1185">Reference proteome</keyword>
<proteinExistence type="predicted"/>
<dbReference type="Gene3D" id="3.10.620.30">
    <property type="match status" value="1"/>
</dbReference>
<dbReference type="PANTHER" id="PTHR33490">
    <property type="entry name" value="BLR5614 PROTEIN-RELATED"/>
    <property type="match status" value="1"/>
</dbReference>
<accession>A0A2S7INQ8</accession>
<dbReference type="Proteomes" id="UP000239590">
    <property type="component" value="Unassembled WGS sequence"/>
</dbReference>
<dbReference type="InterPro" id="IPR002931">
    <property type="entry name" value="Transglutaminase-like"/>
</dbReference>
<dbReference type="PANTHER" id="PTHR33490:SF1">
    <property type="entry name" value="SLL1233 PROTEIN"/>
    <property type="match status" value="1"/>
</dbReference>
<protein>
    <submittedName>
        <fullName evidence="2">Transglutaminase</fullName>
    </submittedName>
</protein>
<dbReference type="InterPro" id="IPR038765">
    <property type="entry name" value="Papain-like_cys_pep_sf"/>
</dbReference>
<evidence type="ECO:0000313" key="2">
    <source>
        <dbReference type="EMBL" id="PQA59364.1"/>
    </source>
</evidence>
<gene>
    <name evidence="2" type="ORF">C5O19_06845</name>
</gene>
<feature type="domain" description="Transglutaminase-like" evidence="1">
    <location>
        <begin position="172"/>
        <end position="235"/>
    </location>
</feature>
<dbReference type="Pfam" id="PF01841">
    <property type="entry name" value="Transglut_core"/>
    <property type="match status" value="1"/>
</dbReference>
<reference evidence="3" key="1">
    <citation type="submission" date="2018-02" db="EMBL/GenBank/DDBJ databases">
        <title>Genome sequencing of Solimonas sp. HR-BB.</title>
        <authorList>
            <person name="Lee Y."/>
            <person name="Jeon C.O."/>
        </authorList>
    </citation>
    <scope>NUCLEOTIDE SEQUENCE [LARGE SCALE GENOMIC DNA]</scope>
    <source>
        <strain evidence="3">HR-U</strain>
    </source>
</reference>
<dbReference type="RefSeq" id="WP_104710795.1">
    <property type="nucleotide sequence ID" value="NZ_PTRA01000001.1"/>
</dbReference>
<organism evidence="2 3">
    <name type="scientific">Siphonobacter curvatus</name>
    <dbReference type="NCBI Taxonomy" id="2094562"/>
    <lineage>
        <taxon>Bacteria</taxon>
        <taxon>Pseudomonadati</taxon>
        <taxon>Bacteroidota</taxon>
        <taxon>Cytophagia</taxon>
        <taxon>Cytophagales</taxon>
        <taxon>Cytophagaceae</taxon>
        <taxon>Siphonobacter</taxon>
    </lineage>
</organism>
<dbReference type="AlphaFoldDB" id="A0A2S7INQ8"/>
<dbReference type="EMBL" id="PTRA01000001">
    <property type="protein sequence ID" value="PQA59364.1"/>
    <property type="molecule type" value="Genomic_DNA"/>
</dbReference>
<sequence length="283" mass="32298">MQYRVRHQLTYNYSNAVTLSPHRLYLQARSTSYQQIKGFKLQVSPEPDKMIGITDSEGNTQHLLFFSTPTTQLQILAESEIESTLSNPFDFILYPFEHQKLPIKYGEEERRLLTLYLEKGGVTPAVEQFTRLIATESRWDTLQFLIRLNECIHEEFSYEIREEGFPQTPDYTLQNRRGSCRDYATLYVICCQCLGLAARFVSGYYFGNADETQYLHAWAEVYLPGAGWRGFDPTQNCLAADSHLVLAVSAFPEMISPVHGTYTGPAESALETSVEVIPSAILY</sequence>
<dbReference type="InterPro" id="IPR013589">
    <property type="entry name" value="Bac_transglu_N"/>
</dbReference>
<dbReference type="Pfam" id="PF08379">
    <property type="entry name" value="Bact_transglu_N"/>
    <property type="match status" value="1"/>
</dbReference>
<dbReference type="SMART" id="SM00460">
    <property type="entry name" value="TGc"/>
    <property type="match status" value="1"/>
</dbReference>
<evidence type="ECO:0000259" key="1">
    <source>
        <dbReference type="SMART" id="SM00460"/>
    </source>
</evidence>
<dbReference type="SUPFAM" id="SSF54001">
    <property type="entry name" value="Cysteine proteinases"/>
    <property type="match status" value="1"/>
</dbReference>
<name>A0A2S7INQ8_9BACT</name>